<dbReference type="SUPFAM" id="SSF53720">
    <property type="entry name" value="ALDH-like"/>
    <property type="match status" value="1"/>
</dbReference>
<dbReference type="Gene3D" id="3.40.309.10">
    <property type="entry name" value="Aldehyde Dehydrogenase, Chain A, domain 2"/>
    <property type="match status" value="1"/>
</dbReference>
<dbReference type="PANTHER" id="PTHR11699">
    <property type="entry name" value="ALDEHYDE DEHYDROGENASE-RELATED"/>
    <property type="match status" value="1"/>
</dbReference>
<dbReference type="RefSeq" id="WP_116225835.1">
    <property type="nucleotide sequence ID" value="NZ_AP018437.1"/>
</dbReference>
<protein>
    <submittedName>
        <fullName evidence="3">Acetaldehyde dehydrogenase</fullName>
    </submittedName>
</protein>
<sequence>MALDLDLQSMQEARDLAEAAYKAQLIWGHATQQEVDRVCAAMAEAAFQASARLGQMAHEETGYGIPAHKKLKNELASMGVWNSIKDAPTVGVIRHDTERRIYEIAWPMGVIAALTPSTNPTSTAMFKSISAVKARNAIIIAPHPSAARCTTETCQIMQEAAQKAGAPHNLVNCMQNISLPGTNELLRHKYVRLILATGGTPMVRAAHSVGKPAYGVGPGNVPVYVDRSADLEKAARYIVASKAFDCSTICASEQAVVADKPIARQLEQLMAAQGAFFTDAEQTDKLRKLLFKPDGSINTQTVGKPAQTLAGMAGFSIPQSARVLVTKLTTTGTSEPLSREKLTTVLGWYEEDGWEAGCERSIELIMFGGRGHTQIIHARDEKVIMAFGLEKPVFRILVNTMGTLGAVGLTTGLMPSLTLGSGGEGGAITGDNISVHHLYNVKRLAYELTPPPEAALRGPSTAAAGSNPSDAQDIEALVRKVVQEIIQQK</sequence>
<evidence type="ECO:0000256" key="1">
    <source>
        <dbReference type="ARBA" id="ARBA00023002"/>
    </source>
</evidence>
<reference evidence="3 4" key="1">
    <citation type="submission" date="2018-08" db="EMBL/GenBank/DDBJ databases">
        <title>Genomic Encyclopedia of Type Strains, Phase IV (KMG-IV): sequencing the most valuable type-strain genomes for metagenomic binning, comparative biology and taxonomic classification.</title>
        <authorList>
            <person name="Goeker M."/>
        </authorList>
    </citation>
    <scope>NUCLEOTIDE SEQUENCE [LARGE SCALE GENOMIC DNA]</scope>
    <source>
        <strain evidence="3 4">DSM 23923</strain>
    </source>
</reference>
<dbReference type="InterPro" id="IPR016161">
    <property type="entry name" value="Ald_DH/histidinol_DH"/>
</dbReference>
<accession>A0A347ZQF6</accession>
<keyword evidence="1" id="KW-0560">Oxidoreductase</keyword>
<gene>
    <name evidence="3" type="ORF">DFR64_2563</name>
</gene>
<dbReference type="InterPro" id="IPR016163">
    <property type="entry name" value="Ald_DH_C"/>
</dbReference>
<dbReference type="InterPro" id="IPR015590">
    <property type="entry name" value="Aldehyde_DH_dom"/>
</dbReference>
<dbReference type="GO" id="GO:0016620">
    <property type="term" value="F:oxidoreductase activity, acting on the aldehyde or oxo group of donors, NAD or NADP as acceptor"/>
    <property type="evidence" value="ECO:0007669"/>
    <property type="project" value="InterPro"/>
</dbReference>
<dbReference type="Gene3D" id="3.40.605.10">
    <property type="entry name" value="Aldehyde Dehydrogenase, Chain A, domain 1"/>
    <property type="match status" value="1"/>
</dbReference>
<proteinExistence type="predicted"/>
<dbReference type="Proteomes" id="UP000256388">
    <property type="component" value="Unassembled WGS sequence"/>
</dbReference>
<dbReference type="OrthoDB" id="9804734at2"/>
<comment type="caution">
    <text evidence="3">The sequence shown here is derived from an EMBL/GenBank/DDBJ whole genome shotgun (WGS) entry which is preliminary data.</text>
</comment>
<keyword evidence="4" id="KW-1185">Reference proteome</keyword>
<dbReference type="Pfam" id="PF00171">
    <property type="entry name" value="Aldedh"/>
    <property type="match status" value="1"/>
</dbReference>
<evidence type="ECO:0000259" key="2">
    <source>
        <dbReference type="Pfam" id="PF00171"/>
    </source>
</evidence>
<dbReference type="CDD" id="cd07122">
    <property type="entry name" value="ALDH_F20_ACDH"/>
    <property type="match status" value="1"/>
</dbReference>
<dbReference type="InterPro" id="IPR016162">
    <property type="entry name" value="Ald_DH_N"/>
</dbReference>
<name>A0A347ZQF6_9CHLR</name>
<dbReference type="EMBL" id="QUMS01000004">
    <property type="protein sequence ID" value="REG06133.1"/>
    <property type="molecule type" value="Genomic_DNA"/>
</dbReference>
<organism evidence="3 4">
    <name type="scientific">Pelolinea submarina</name>
    <dbReference type="NCBI Taxonomy" id="913107"/>
    <lineage>
        <taxon>Bacteria</taxon>
        <taxon>Bacillati</taxon>
        <taxon>Chloroflexota</taxon>
        <taxon>Anaerolineae</taxon>
        <taxon>Anaerolineales</taxon>
        <taxon>Anaerolineaceae</taxon>
        <taxon>Pelolinea</taxon>
    </lineage>
</organism>
<evidence type="ECO:0000313" key="3">
    <source>
        <dbReference type="EMBL" id="REG06133.1"/>
    </source>
</evidence>
<evidence type="ECO:0000313" key="4">
    <source>
        <dbReference type="Proteomes" id="UP000256388"/>
    </source>
</evidence>
<dbReference type="AlphaFoldDB" id="A0A347ZQF6"/>
<feature type="domain" description="Aldehyde dehydrogenase" evidence="2">
    <location>
        <begin position="11"/>
        <end position="272"/>
    </location>
</feature>